<dbReference type="AlphaFoldDB" id="A0A445AUE1"/>
<accession>A0A445AUE1</accession>
<reference evidence="1 2" key="1">
    <citation type="submission" date="2019-01" db="EMBL/GenBank/DDBJ databases">
        <title>Sequencing of cultivated peanut Arachis hypogaea provides insights into genome evolution and oil improvement.</title>
        <authorList>
            <person name="Chen X."/>
        </authorList>
    </citation>
    <scope>NUCLEOTIDE SEQUENCE [LARGE SCALE GENOMIC DNA]</scope>
    <source>
        <strain evidence="2">cv. Fuhuasheng</strain>
        <tissue evidence="1">Leaves</tissue>
    </source>
</reference>
<keyword evidence="2" id="KW-1185">Reference proteome</keyword>
<organism evidence="1 2">
    <name type="scientific">Arachis hypogaea</name>
    <name type="common">Peanut</name>
    <dbReference type="NCBI Taxonomy" id="3818"/>
    <lineage>
        <taxon>Eukaryota</taxon>
        <taxon>Viridiplantae</taxon>
        <taxon>Streptophyta</taxon>
        <taxon>Embryophyta</taxon>
        <taxon>Tracheophyta</taxon>
        <taxon>Spermatophyta</taxon>
        <taxon>Magnoliopsida</taxon>
        <taxon>eudicotyledons</taxon>
        <taxon>Gunneridae</taxon>
        <taxon>Pentapetalae</taxon>
        <taxon>rosids</taxon>
        <taxon>fabids</taxon>
        <taxon>Fabales</taxon>
        <taxon>Fabaceae</taxon>
        <taxon>Papilionoideae</taxon>
        <taxon>50 kb inversion clade</taxon>
        <taxon>dalbergioids sensu lato</taxon>
        <taxon>Dalbergieae</taxon>
        <taxon>Pterocarpus clade</taxon>
        <taxon>Arachis</taxon>
    </lineage>
</organism>
<comment type="caution">
    <text evidence="1">The sequence shown here is derived from an EMBL/GenBank/DDBJ whole genome shotgun (WGS) entry which is preliminary data.</text>
</comment>
<evidence type="ECO:0000313" key="2">
    <source>
        <dbReference type="Proteomes" id="UP000289738"/>
    </source>
</evidence>
<proteinExistence type="predicted"/>
<dbReference type="Proteomes" id="UP000289738">
    <property type="component" value="Chromosome B01"/>
</dbReference>
<dbReference type="EMBL" id="SDMP01000011">
    <property type="protein sequence ID" value="RYR30031.1"/>
    <property type="molecule type" value="Genomic_DNA"/>
</dbReference>
<evidence type="ECO:0000313" key="1">
    <source>
        <dbReference type="EMBL" id="RYR30031.1"/>
    </source>
</evidence>
<name>A0A445AUE1_ARAHY</name>
<sequence>MYNIQQEIGEKCLITWQLSIARKVIDINNEVPFLVIGISNHINVEEVKPQSLPQPPSQLAHQPLRRHFNTIPFLLLLTEWHRPLQILNLFLRYIRQRLPPHASHVPPRNVDLENRATVVHELLHHHRTKHRLCELALPSAAKGFAITGNRRFTESSPSMAVLSSFATACLGTETETTSFWRESLGTESSIAIYCVGWVDDWDGGVVKGEVAELLGPLRGVEFVDDGVEWELLVYGCGEVDWYELNGVIFGMVNQGVLEEALDFLGFEGEPYSIPAGTLTTYFRHVPAEGGDTKLQMIVSLLPRGTVASLLYTEYS</sequence>
<protein>
    <submittedName>
        <fullName evidence="1">Uncharacterized protein</fullName>
    </submittedName>
</protein>
<gene>
    <name evidence="1" type="ORF">Ahy_B01g054800</name>
</gene>